<protein>
    <submittedName>
        <fullName evidence="6">Major facilitator superfamily domain-containing protein</fullName>
    </submittedName>
</protein>
<feature type="transmembrane region" description="Helical" evidence="4">
    <location>
        <begin position="191"/>
        <end position="211"/>
    </location>
</feature>
<reference evidence="6 7" key="1">
    <citation type="submission" date="2016-07" db="EMBL/GenBank/DDBJ databases">
        <title>Pervasive Adenine N6-methylation of Active Genes in Fungi.</title>
        <authorList>
            <consortium name="DOE Joint Genome Institute"/>
            <person name="Mondo S.J."/>
            <person name="Dannebaum R.O."/>
            <person name="Kuo R.C."/>
            <person name="Labutti K."/>
            <person name="Haridas S."/>
            <person name="Kuo A."/>
            <person name="Salamov A."/>
            <person name="Ahrendt S.R."/>
            <person name="Lipzen A."/>
            <person name="Sullivan W."/>
            <person name="Andreopoulos W.B."/>
            <person name="Clum A."/>
            <person name="Lindquist E."/>
            <person name="Daum C."/>
            <person name="Ramamoorthy G.K."/>
            <person name="Gryganskyi A."/>
            <person name="Culley D."/>
            <person name="Magnuson J.K."/>
            <person name="James T.Y."/>
            <person name="O'Malley M.A."/>
            <person name="Stajich J.E."/>
            <person name="Spatafora J.W."/>
            <person name="Visel A."/>
            <person name="Grigoriev I.V."/>
        </authorList>
    </citation>
    <scope>NUCLEOTIDE SEQUENCE [LARGE SCALE GENOMIC DNA]</scope>
    <source>
        <strain evidence="6 7">62-1032</strain>
    </source>
</reference>
<feature type="transmembrane region" description="Helical" evidence="4">
    <location>
        <begin position="488"/>
        <end position="512"/>
    </location>
</feature>
<dbReference type="InterPro" id="IPR050327">
    <property type="entry name" value="Proton-linked_MCT"/>
</dbReference>
<feature type="domain" description="Major facilitator superfamily (MFS) profile" evidence="5">
    <location>
        <begin position="317"/>
        <end position="521"/>
    </location>
</feature>
<sequence length="521" mass="54499">MSESPYKTRSRSALSSTATLPSSLTNGSPPSPPSLSTSSIASPNDLDTELATPTAEDVTYPPSLASVAPSTAATERELKPLPEPDRGREAYLFLLGAFIVETLVWGVPSAYGVFLTFYQTAGIGPSHSYQSSSLLPFVGTISAGAMYLLGPPVALLLNPKPRWRLPAIRIGAVLTVLALLASSFATTPWQLLLTQGVLYSIGGSIVYYPTFSFLSEWFVARRGFANGMCFAGTAAGGLVYPFVLEALLSRYGAAVTLQALAATTFLLLLFALPLLRPRLPLPPRNPSASARTHPSPADGEEGSRSRKQRFALWRNKRLSIFMIANLAQAVGYFLPSLYLPTFAASLGLSGAAGSAMLACVNASAVISRISLGVLSDRLSPHILGSITMAAASISVVVLWGVTATSLAPLLVFSLMLGLAAGGWTSLYSSVIKEAAKDDPSSTSHLFALLSFTRGLGSLLTAPISSALLAHPLPSANGHTGYGIAQGRFGSLIVVVGVMLGVAAAAEGAVVMARRRGEKRGR</sequence>
<dbReference type="InterPro" id="IPR011701">
    <property type="entry name" value="MFS"/>
</dbReference>
<keyword evidence="4" id="KW-0812">Transmembrane</keyword>
<name>A0A1Y2EMF4_9BASI</name>
<comment type="subcellular location">
    <subcellularLocation>
        <location evidence="1">Membrane</location>
        <topology evidence="1">Multi-pass membrane protein</topology>
    </subcellularLocation>
</comment>
<comment type="similarity">
    <text evidence="2">Belongs to the major facilitator superfamily. Monocarboxylate porter (TC 2.A.1.13) family.</text>
</comment>
<keyword evidence="7" id="KW-1185">Reference proteome</keyword>
<evidence type="ECO:0000256" key="2">
    <source>
        <dbReference type="ARBA" id="ARBA00006727"/>
    </source>
</evidence>
<feature type="transmembrane region" description="Helical" evidence="4">
    <location>
        <begin position="318"/>
        <end position="338"/>
    </location>
</feature>
<feature type="transmembrane region" description="Helical" evidence="4">
    <location>
        <begin position="223"/>
        <end position="243"/>
    </location>
</feature>
<evidence type="ECO:0000313" key="6">
    <source>
        <dbReference type="EMBL" id="ORY72732.1"/>
    </source>
</evidence>
<feature type="transmembrane region" description="Helical" evidence="4">
    <location>
        <begin position="134"/>
        <end position="155"/>
    </location>
</feature>
<dbReference type="Pfam" id="PF07690">
    <property type="entry name" value="MFS_1"/>
    <property type="match status" value="1"/>
</dbReference>
<organism evidence="6 7">
    <name type="scientific">Leucosporidium creatinivorum</name>
    <dbReference type="NCBI Taxonomy" id="106004"/>
    <lineage>
        <taxon>Eukaryota</taxon>
        <taxon>Fungi</taxon>
        <taxon>Dikarya</taxon>
        <taxon>Basidiomycota</taxon>
        <taxon>Pucciniomycotina</taxon>
        <taxon>Microbotryomycetes</taxon>
        <taxon>Leucosporidiales</taxon>
        <taxon>Leucosporidium</taxon>
    </lineage>
</organism>
<keyword evidence="4" id="KW-0472">Membrane</keyword>
<evidence type="ECO:0000259" key="5">
    <source>
        <dbReference type="PROSITE" id="PS50850"/>
    </source>
</evidence>
<accession>A0A1Y2EMF4</accession>
<dbReference type="AlphaFoldDB" id="A0A1Y2EMF4"/>
<feature type="compositionally biased region" description="Low complexity" evidence="3">
    <location>
        <begin position="11"/>
        <end position="43"/>
    </location>
</feature>
<dbReference type="PROSITE" id="PS50850">
    <property type="entry name" value="MFS"/>
    <property type="match status" value="1"/>
</dbReference>
<dbReference type="PANTHER" id="PTHR11360">
    <property type="entry name" value="MONOCARBOXYLATE TRANSPORTER"/>
    <property type="match status" value="1"/>
</dbReference>
<feature type="transmembrane region" description="Helical" evidence="4">
    <location>
        <begin position="445"/>
        <end position="468"/>
    </location>
</feature>
<proteinExistence type="inferred from homology"/>
<comment type="caution">
    <text evidence="6">The sequence shown here is derived from an EMBL/GenBank/DDBJ whole genome shotgun (WGS) entry which is preliminary data.</text>
</comment>
<dbReference type="Gene3D" id="1.20.1250.20">
    <property type="entry name" value="MFS general substrate transporter like domains"/>
    <property type="match status" value="1"/>
</dbReference>
<evidence type="ECO:0000256" key="4">
    <source>
        <dbReference type="SAM" id="Phobius"/>
    </source>
</evidence>
<evidence type="ECO:0000256" key="3">
    <source>
        <dbReference type="SAM" id="MobiDB-lite"/>
    </source>
</evidence>
<dbReference type="InterPro" id="IPR036259">
    <property type="entry name" value="MFS_trans_sf"/>
</dbReference>
<dbReference type="Proteomes" id="UP000193467">
    <property type="component" value="Unassembled WGS sequence"/>
</dbReference>
<feature type="transmembrane region" description="Helical" evidence="4">
    <location>
        <begin position="91"/>
        <end position="114"/>
    </location>
</feature>
<feature type="transmembrane region" description="Helical" evidence="4">
    <location>
        <begin position="167"/>
        <end position="185"/>
    </location>
</feature>
<dbReference type="InterPro" id="IPR020846">
    <property type="entry name" value="MFS_dom"/>
</dbReference>
<feature type="transmembrane region" description="Helical" evidence="4">
    <location>
        <begin position="378"/>
        <end position="400"/>
    </location>
</feature>
<feature type="region of interest" description="Disordered" evidence="3">
    <location>
        <begin position="1"/>
        <end position="82"/>
    </location>
</feature>
<feature type="transmembrane region" description="Helical" evidence="4">
    <location>
        <begin position="406"/>
        <end position="424"/>
    </location>
</feature>
<feature type="transmembrane region" description="Helical" evidence="4">
    <location>
        <begin position="255"/>
        <end position="275"/>
    </location>
</feature>
<dbReference type="SUPFAM" id="SSF103473">
    <property type="entry name" value="MFS general substrate transporter"/>
    <property type="match status" value="1"/>
</dbReference>
<keyword evidence="4" id="KW-1133">Transmembrane helix</keyword>
<dbReference type="PANTHER" id="PTHR11360:SF287">
    <property type="entry name" value="MFS MONOCARBOXYLATE TRANSPORTER"/>
    <property type="match status" value="1"/>
</dbReference>
<dbReference type="GO" id="GO:0016020">
    <property type="term" value="C:membrane"/>
    <property type="evidence" value="ECO:0007669"/>
    <property type="project" value="UniProtKB-SubCell"/>
</dbReference>
<dbReference type="OrthoDB" id="2213137at2759"/>
<feature type="region of interest" description="Disordered" evidence="3">
    <location>
        <begin position="283"/>
        <end position="306"/>
    </location>
</feature>
<evidence type="ECO:0000256" key="1">
    <source>
        <dbReference type="ARBA" id="ARBA00004141"/>
    </source>
</evidence>
<evidence type="ECO:0000313" key="7">
    <source>
        <dbReference type="Proteomes" id="UP000193467"/>
    </source>
</evidence>
<dbReference type="InParanoid" id="A0A1Y2EMF4"/>
<feature type="transmembrane region" description="Helical" evidence="4">
    <location>
        <begin position="344"/>
        <end position="366"/>
    </location>
</feature>
<gene>
    <name evidence="6" type="ORF">BCR35DRAFT_281945</name>
</gene>
<dbReference type="EMBL" id="MCGR01000050">
    <property type="protein sequence ID" value="ORY72732.1"/>
    <property type="molecule type" value="Genomic_DNA"/>
</dbReference>
<dbReference type="GO" id="GO:0022857">
    <property type="term" value="F:transmembrane transporter activity"/>
    <property type="evidence" value="ECO:0007669"/>
    <property type="project" value="InterPro"/>
</dbReference>